<proteinExistence type="predicted"/>
<dbReference type="PATRIC" id="fig|1198630.3.peg.964"/>
<name>M8CYV5_THETY</name>
<sequence length="48" mass="5512">MTFDFLFVFKLSDILQQPEGRALVLSLWNIGATMQNISFENFLTLSTN</sequence>
<reference evidence="1 2" key="1">
    <citation type="journal article" date="2013" name="PLoS ONE">
        <title>Genomic Evaluation of Thermoanaerobacter spp. for the Construction of Designer Co-Cultures to Improve Lignocellulosic Biofuel Production.</title>
        <authorList>
            <person name="Verbeke T.J."/>
            <person name="Zhang X."/>
            <person name="Henrissat B."/>
            <person name="Spicer V."/>
            <person name="Rydzak T."/>
            <person name="Krokhin O.V."/>
            <person name="Fristensky B."/>
            <person name="Levin D.B."/>
            <person name="Sparling R."/>
        </authorList>
    </citation>
    <scope>NUCLEOTIDE SEQUENCE [LARGE SCALE GENOMIC DNA]</scope>
    <source>
        <strain evidence="1 2">WC1</strain>
    </source>
</reference>
<comment type="caution">
    <text evidence="1">The sequence shown here is derived from an EMBL/GenBank/DDBJ whole genome shotgun (WGS) entry which is preliminary data.</text>
</comment>
<organism evidence="1 2">
    <name type="scientific">Thermoanaerobacter thermohydrosulfuricus WC1</name>
    <dbReference type="NCBI Taxonomy" id="1198630"/>
    <lineage>
        <taxon>Bacteria</taxon>
        <taxon>Bacillati</taxon>
        <taxon>Bacillota</taxon>
        <taxon>Clostridia</taxon>
        <taxon>Thermoanaerobacterales</taxon>
        <taxon>Thermoanaerobacteraceae</taxon>
        <taxon>Thermoanaerobacter</taxon>
    </lineage>
</organism>
<dbReference type="EMBL" id="AMYG01000027">
    <property type="protein sequence ID" value="EMT39559.1"/>
    <property type="molecule type" value="Genomic_DNA"/>
</dbReference>
<protein>
    <submittedName>
        <fullName evidence="1">Uncharacterized protein</fullName>
    </submittedName>
</protein>
<accession>M8CYV5</accession>
<keyword evidence="2" id="KW-1185">Reference proteome</keyword>
<dbReference type="HOGENOM" id="CLU_3158848_0_0_9"/>
<evidence type="ECO:0000313" key="1">
    <source>
        <dbReference type="EMBL" id="EMT39559.1"/>
    </source>
</evidence>
<gene>
    <name evidence="1" type="ORF">TthWC1_0937a</name>
</gene>
<evidence type="ECO:0000313" key="2">
    <source>
        <dbReference type="Proteomes" id="UP000013242"/>
    </source>
</evidence>
<dbReference type="Proteomes" id="UP000013242">
    <property type="component" value="Unassembled WGS sequence"/>
</dbReference>
<dbReference type="AlphaFoldDB" id="M8CYV5"/>